<dbReference type="PANTHER" id="PTHR46766:SF1">
    <property type="entry name" value="GLUTAMINE-RICH PROTEIN 2"/>
    <property type="match status" value="1"/>
</dbReference>
<dbReference type="SUPFAM" id="SSF140459">
    <property type="entry name" value="PE/PPE dimer-like"/>
    <property type="match status" value="1"/>
</dbReference>
<keyword evidence="6" id="KW-1185">Reference proteome</keyword>
<dbReference type="Gene3D" id="1.20.1260.20">
    <property type="entry name" value="PPE superfamily"/>
    <property type="match status" value="1"/>
</dbReference>
<sequence length="542" mass="55812">MRLPEEATDECDPSRSNYTGWDPGAMTAPMWFGIPPEVHSALLCAGPGIGPLLAAADAWQALSAEYGCAAAELHTILATVQAGVWEGPSAARYFAANWRYLVWLHEAAAVGATRAAQCEEVAGAYTAALANMPTLAELALNHVAHGALLSTNFFGINAIPIAINEADYGRMWVQAATTMSVYDGVAGMVRAATPRLSPAPSVLTAELLGIAAVTDYAPTQAAEAGSALNGSESTVSALLEALIRILVPAPVFQIAEEIAKLNLAQLVALLLVNPVAAASVLAPLTSAVLGLVAYVSVSLMLFALQIGATLLLVAPAIALPLAIALSDSDDPTPVPEGAMAPQPKVAAHPNGSAVDYHPRTSIPLPANAAPTSAATPTSQAPAPHGNAPAPPAGAGPTGSLLYAVGAGGFPPPGNPTLNEESGQHGKWATAGELVSETLVQSTGSHRKSRKRRRQTTPLRRDMNAYAYLEDPAPSSQSPPMPGYTTSVSDLGTASMADRTDGSQAEVPARGYVSLPSDPHREQLSTEVLLPRTWPSPGQNSGC</sequence>
<dbReference type="EMBL" id="AP022596">
    <property type="protein sequence ID" value="BBY65038.1"/>
    <property type="molecule type" value="Genomic_DNA"/>
</dbReference>
<dbReference type="AlphaFoldDB" id="A0A7I7T7I3"/>
<dbReference type="Proteomes" id="UP000467148">
    <property type="component" value="Chromosome"/>
</dbReference>
<dbReference type="GO" id="GO:0052572">
    <property type="term" value="P:response to host immune response"/>
    <property type="evidence" value="ECO:0007669"/>
    <property type="project" value="TreeGrafter"/>
</dbReference>
<dbReference type="PANTHER" id="PTHR46766">
    <property type="entry name" value="GLUTAMINE-RICH PROTEIN 2"/>
    <property type="match status" value="1"/>
</dbReference>
<evidence type="ECO:0000259" key="4">
    <source>
        <dbReference type="Pfam" id="PF00823"/>
    </source>
</evidence>
<evidence type="ECO:0000256" key="1">
    <source>
        <dbReference type="ARBA" id="ARBA00010652"/>
    </source>
</evidence>
<dbReference type="KEGG" id="mhev:MHEL_32810"/>
<accession>A0A7I7T7I3</accession>
<name>A0A7I7T7I3_9MYCO</name>
<organism evidence="5 6">
    <name type="scientific">Mycolicibacterium helvum</name>
    <dbReference type="NCBI Taxonomy" id="1534349"/>
    <lineage>
        <taxon>Bacteria</taxon>
        <taxon>Bacillati</taxon>
        <taxon>Actinomycetota</taxon>
        <taxon>Actinomycetes</taxon>
        <taxon>Mycobacteriales</taxon>
        <taxon>Mycobacteriaceae</taxon>
        <taxon>Mycolicibacterium</taxon>
    </lineage>
</organism>
<feature type="transmembrane region" description="Helical" evidence="3">
    <location>
        <begin position="266"/>
        <end position="294"/>
    </location>
</feature>
<proteinExistence type="inferred from homology"/>
<comment type="similarity">
    <text evidence="1">Belongs to the mycobacterial PPE family.</text>
</comment>
<dbReference type="InterPro" id="IPR000030">
    <property type="entry name" value="PPE_dom"/>
</dbReference>
<evidence type="ECO:0000313" key="5">
    <source>
        <dbReference type="EMBL" id="BBY65038.1"/>
    </source>
</evidence>
<feature type="transmembrane region" description="Helical" evidence="3">
    <location>
        <begin position="301"/>
        <end position="325"/>
    </location>
</feature>
<feature type="compositionally biased region" description="Basic residues" evidence="2">
    <location>
        <begin position="444"/>
        <end position="454"/>
    </location>
</feature>
<feature type="region of interest" description="Disordered" evidence="2">
    <location>
        <begin position="331"/>
        <end position="397"/>
    </location>
</feature>
<evidence type="ECO:0000256" key="3">
    <source>
        <dbReference type="SAM" id="Phobius"/>
    </source>
</evidence>
<keyword evidence="3" id="KW-1133">Transmembrane helix</keyword>
<protein>
    <submittedName>
        <fullName evidence="5">PPE family protein</fullName>
    </submittedName>
</protein>
<feature type="region of interest" description="Disordered" evidence="2">
    <location>
        <begin position="439"/>
        <end position="542"/>
    </location>
</feature>
<feature type="compositionally biased region" description="Low complexity" evidence="2">
    <location>
        <begin position="363"/>
        <end position="387"/>
    </location>
</feature>
<evidence type="ECO:0000313" key="6">
    <source>
        <dbReference type="Proteomes" id="UP000467148"/>
    </source>
</evidence>
<keyword evidence="3" id="KW-0812">Transmembrane</keyword>
<dbReference type="InterPro" id="IPR038332">
    <property type="entry name" value="PPE_sf"/>
</dbReference>
<keyword evidence="3" id="KW-0472">Membrane</keyword>
<reference evidence="5 6" key="1">
    <citation type="journal article" date="2019" name="Emerg. Microbes Infect.">
        <title>Comprehensive subspecies identification of 175 nontuberculous mycobacteria species based on 7547 genomic profiles.</title>
        <authorList>
            <person name="Matsumoto Y."/>
            <person name="Kinjo T."/>
            <person name="Motooka D."/>
            <person name="Nabeya D."/>
            <person name="Jung N."/>
            <person name="Uechi K."/>
            <person name="Horii T."/>
            <person name="Iida T."/>
            <person name="Fujita J."/>
            <person name="Nakamura S."/>
        </authorList>
    </citation>
    <scope>NUCLEOTIDE SEQUENCE [LARGE SCALE GENOMIC DNA]</scope>
    <source>
        <strain evidence="5 6">JCM 30396</strain>
    </source>
</reference>
<dbReference type="Pfam" id="PF00823">
    <property type="entry name" value="PPE"/>
    <property type="match status" value="1"/>
</dbReference>
<gene>
    <name evidence="5" type="ORF">MHEL_32810</name>
</gene>
<evidence type="ECO:0000256" key="2">
    <source>
        <dbReference type="SAM" id="MobiDB-lite"/>
    </source>
</evidence>
<feature type="compositionally biased region" description="Polar residues" evidence="2">
    <location>
        <begin position="482"/>
        <end position="491"/>
    </location>
</feature>
<feature type="domain" description="PPE" evidence="4">
    <location>
        <begin position="30"/>
        <end position="190"/>
    </location>
</feature>